<evidence type="ECO:0000313" key="11">
    <source>
        <dbReference type="EMBL" id="KUI65709.1"/>
    </source>
</evidence>
<evidence type="ECO:0000256" key="7">
    <source>
        <dbReference type="ARBA" id="ARBA00023295"/>
    </source>
</evidence>
<dbReference type="PANTHER" id="PTHR32419:SF23">
    <property type="entry name" value="GLUTATHIONE S-TRANSFERASE (EUROFUNG)"/>
    <property type="match status" value="1"/>
</dbReference>
<dbReference type="InterPro" id="IPR033452">
    <property type="entry name" value="GH30_C"/>
</dbReference>
<dbReference type="GO" id="GO:0004364">
    <property type="term" value="F:glutathione transferase activity"/>
    <property type="evidence" value="ECO:0007669"/>
    <property type="project" value="InterPro"/>
</dbReference>
<dbReference type="InterPro" id="IPR017853">
    <property type="entry name" value="GH"/>
</dbReference>
<comment type="catalytic activity">
    <reaction evidence="8">
        <text>Random hydrolysis of (1-&gt;6)-linkages in (1-&gt;6)-beta-D-glucans.</text>
        <dbReference type="EC" id="3.2.1.75"/>
    </reaction>
</comment>
<dbReference type="GO" id="GO:0005737">
    <property type="term" value="C:cytoplasm"/>
    <property type="evidence" value="ECO:0007669"/>
    <property type="project" value="TreeGrafter"/>
</dbReference>
<comment type="subcellular location">
    <subcellularLocation>
        <location evidence="1">Secreted</location>
    </subcellularLocation>
</comment>
<dbReference type="PRINTS" id="PR00843">
    <property type="entry name" value="GLHYDRLASE30"/>
</dbReference>
<dbReference type="SUPFAM" id="SSF51445">
    <property type="entry name" value="(Trans)glycosidases"/>
    <property type="match status" value="1"/>
</dbReference>
<sequence length="849" mass="92578">MSARTRLQSLQRHIMTSVRPTPTTVAEHLAGGAQSWHGKITPDGPFKPEKDRYRLYIGLFCPFAHRANLVRHLKGLQDVLPVTVVKPYPKGDENGWPGWQFPSTDDEYPGANPDPLFGAKYMHELYFKADPGYKGRYSVPVLWDTKTNTIVNNESAELLRDLQTGFNSILPDDKAELTLYPEHLRSRIDEISVWMQRDLNSGVYKAGFAQSQEGYDKNVPIVFAALNKLEKMIAENGGPFILGKELTEVDVRAYATVVRFDTVYVQHFKCNLGTIRHNYPQINNWLNTLYWNVPGFKETTEFKHIKENYTKSHGDINPRAITPMGPWPDVEEGYETDLNKVKVGDVKMPLVLELEGKFTRYSPSSSFIMISPLLVAVATGTLASAAPNLNPRANAASYCSSSDSTYKLSTFDTPVSGTGNADGMSTWQLTVDDTSSGYKQKVTGFGAAVTDATVTVFNSLSSSDLSTLLNTLMTSSGADFGLIRHTIASSDLSADPAYSYDDNSGNADTSLNGFNLGDRGTAMAGLLAKMRNLKSGLTILGSPWSAPGWMKLNGVLDGTTVDNNLNPDYRSDLADYFVKYLQAYASAGASVDAITIQNEPLNSQSGYPTMYVYADESGDIINDNVGPALASAGLDTKVWAYDHNTDVPSYPQTVLDTASTYVPAVAWHCYASDNDWGVLTDFHTSNPNTLQYMTECWTSPSTGWSQAADFTMGPLQNWASGAMAWTLGSDTSYGPHLSSGGCDTCRGLVEVDTSAGTYSFAIDYYMMAQFSRFIPSGATILDGSGSYSYSDGTGIQSVASLNPDGTRTVVITNKFGNDVYVTVSLGSGAEWSGRVYQNSVVTWVLPASS</sequence>
<dbReference type="FunFam" id="3.20.20.80:FF:000128">
    <property type="entry name" value="Endo-1,6-beta-D-glucanase neg1"/>
    <property type="match status" value="1"/>
</dbReference>
<evidence type="ECO:0000259" key="10">
    <source>
        <dbReference type="PROSITE" id="PS50405"/>
    </source>
</evidence>
<dbReference type="SMR" id="A0A194VNG1"/>
<organism evidence="11 12">
    <name type="scientific">Cytospora mali</name>
    <name type="common">Apple Valsa canker fungus</name>
    <name type="synonym">Valsa mali</name>
    <dbReference type="NCBI Taxonomy" id="578113"/>
    <lineage>
        <taxon>Eukaryota</taxon>
        <taxon>Fungi</taxon>
        <taxon>Dikarya</taxon>
        <taxon>Ascomycota</taxon>
        <taxon>Pezizomycotina</taxon>
        <taxon>Sordariomycetes</taxon>
        <taxon>Sordariomycetidae</taxon>
        <taxon>Diaporthales</taxon>
        <taxon>Cytosporaceae</taxon>
        <taxon>Cytospora</taxon>
    </lineage>
</organism>
<dbReference type="InterPro" id="IPR001139">
    <property type="entry name" value="Glyco_hydro_30"/>
</dbReference>
<evidence type="ECO:0000256" key="5">
    <source>
        <dbReference type="ARBA" id="ARBA00022729"/>
    </source>
</evidence>
<dbReference type="Proteomes" id="UP000078559">
    <property type="component" value="Chromosome 1"/>
</dbReference>
<dbReference type="SFLD" id="SFLDG01148">
    <property type="entry name" value="Xi_(cytGST)"/>
    <property type="match status" value="1"/>
</dbReference>
<dbReference type="InterPro" id="IPR036282">
    <property type="entry name" value="Glutathione-S-Trfase_C_sf"/>
</dbReference>
<evidence type="ECO:0000256" key="2">
    <source>
        <dbReference type="ARBA" id="ARBA00005382"/>
    </source>
</evidence>
<proteinExistence type="inferred from homology"/>
<evidence type="ECO:0000256" key="9">
    <source>
        <dbReference type="ARBA" id="ARBA00038935"/>
    </source>
</evidence>
<keyword evidence="7" id="KW-0326">Glycosidase</keyword>
<dbReference type="GO" id="GO:0006665">
    <property type="term" value="P:sphingolipid metabolic process"/>
    <property type="evidence" value="ECO:0007669"/>
    <property type="project" value="InterPro"/>
</dbReference>
<dbReference type="InterPro" id="IPR033453">
    <property type="entry name" value="Glyco_hydro_30_TIM-barrel"/>
</dbReference>
<evidence type="ECO:0000256" key="1">
    <source>
        <dbReference type="ARBA" id="ARBA00004613"/>
    </source>
</evidence>
<dbReference type="InterPro" id="IPR010987">
    <property type="entry name" value="Glutathione-S-Trfase_C-like"/>
</dbReference>
<dbReference type="Gene3D" id="3.40.30.10">
    <property type="entry name" value="Glutaredoxin"/>
    <property type="match status" value="1"/>
</dbReference>
<dbReference type="EMBL" id="CM003098">
    <property type="protein sequence ID" value="KUI65709.1"/>
    <property type="molecule type" value="Genomic_DNA"/>
</dbReference>
<reference evidence="11" key="1">
    <citation type="submission" date="2014-12" db="EMBL/GenBank/DDBJ databases">
        <title>Genome Sequence of Valsa Canker Pathogens Uncovers a Specific Adaption of Colonization on Woody Bark.</title>
        <authorList>
            <person name="Yin Z."/>
            <person name="Liu H."/>
            <person name="Gao X."/>
            <person name="Li Z."/>
            <person name="Song N."/>
            <person name="Ke X."/>
            <person name="Dai Q."/>
            <person name="Wu Y."/>
            <person name="Sun Y."/>
            <person name="Xu J.-R."/>
            <person name="Kang Z.K."/>
            <person name="Wang L."/>
            <person name="Huang L."/>
        </authorList>
    </citation>
    <scope>NUCLEOTIDE SEQUENCE [LARGE SCALE GENOMIC DNA]</scope>
    <source>
        <strain evidence="11">03-8</strain>
    </source>
</reference>
<dbReference type="InterPro" id="IPR047047">
    <property type="entry name" value="GST_Omega-like_C"/>
</dbReference>
<evidence type="ECO:0000256" key="6">
    <source>
        <dbReference type="ARBA" id="ARBA00022801"/>
    </source>
</evidence>
<evidence type="ECO:0000256" key="3">
    <source>
        <dbReference type="ARBA" id="ARBA00007409"/>
    </source>
</evidence>
<keyword evidence="6" id="KW-0378">Hydrolase</keyword>
<dbReference type="InterPro" id="IPR036249">
    <property type="entry name" value="Thioredoxin-like_sf"/>
</dbReference>
<dbReference type="SFLD" id="SFLDS00019">
    <property type="entry name" value="Glutathione_Transferase_(cytos"/>
    <property type="match status" value="1"/>
</dbReference>
<dbReference type="PROSITE" id="PS50405">
    <property type="entry name" value="GST_CTER"/>
    <property type="match status" value="1"/>
</dbReference>
<feature type="domain" description="GST C-terminal" evidence="10">
    <location>
        <begin position="181"/>
        <end position="312"/>
    </location>
</feature>
<dbReference type="InterPro" id="IPR040079">
    <property type="entry name" value="Glutathione_S-Trfase"/>
</dbReference>
<dbReference type="GO" id="GO:0004348">
    <property type="term" value="F:glucosylceramidase activity"/>
    <property type="evidence" value="ECO:0007669"/>
    <property type="project" value="InterPro"/>
</dbReference>
<keyword evidence="4" id="KW-0964">Secreted</keyword>
<dbReference type="Pfam" id="PF02055">
    <property type="entry name" value="Glyco_hydro_30"/>
    <property type="match status" value="1"/>
</dbReference>
<dbReference type="InterPro" id="IPR016639">
    <property type="entry name" value="GST_Omega/GSH"/>
</dbReference>
<dbReference type="Pfam" id="PF13410">
    <property type="entry name" value="GST_C_2"/>
    <property type="match status" value="1"/>
</dbReference>
<evidence type="ECO:0000256" key="4">
    <source>
        <dbReference type="ARBA" id="ARBA00022525"/>
    </source>
</evidence>
<dbReference type="AlphaFoldDB" id="A0A194VNG1"/>
<gene>
    <name evidence="11" type="ORF">VM1G_00068</name>
</gene>
<dbReference type="OrthoDB" id="2160638at2759"/>
<comment type="similarity">
    <text evidence="3">Belongs to the GST superfamily.</text>
</comment>
<dbReference type="Gene3D" id="1.20.1050.10">
    <property type="match status" value="1"/>
</dbReference>
<dbReference type="GO" id="GO:0046557">
    <property type="term" value="F:glucan endo-1,6-beta-glucosidase activity"/>
    <property type="evidence" value="ECO:0007669"/>
    <property type="project" value="UniProtKB-EC"/>
</dbReference>
<dbReference type="SUPFAM" id="SSF47616">
    <property type="entry name" value="GST C-terminal domain-like"/>
    <property type="match status" value="1"/>
</dbReference>
<dbReference type="GO" id="GO:0016020">
    <property type="term" value="C:membrane"/>
    <property type="evidence" value="ECO:0007669"/>
    <property type="project" value="GOC"/>
</dbReference>
<evidence type="ECO:0000256" key="8">
    <source>
        <dbReference type="ARBA" id="ARBA00036633"/>
    </source>
</evidence>
<evidence type="ECO:0000313" key="12">
    <source>
        <dbReference type="Proteomes" id="UP000078559"/>
    </source>
</evidence>
<accession>A0A194VNG1</accession>
<dbReference type="SUPFAM" id="SSF52833">
    <property type="entry name" value="Thioredoxin-like"/>
    <property type="match status" value="1"/>
</dbReference>
<dbReference type="Pfam" id="PF13409">
    <property type="entry name" value="GST_N_2"/>
    <property type="match status" value="1"/>
</dbReference>
<dbReference type="Gene3D" id="3.20.20.80">
    <property type="entry name" value="Glycosidases"/>
    <property type="match status" value="1"/>
</dbReference>
<dbReference type="GO" id="GO:0005576">
    <property type="term" value="C:extracellular region"/>
    <property type="evidence" value="ECO:0007669"/>
    <property type="project" value="UniProtKB-SubCell"/>
</dbReference>
<dbReference type="InterPro" id="IPR004045">
    <property type="entry name" value="Glutathione_S-Trfase_N"/>
</dbReference>
<comment type="similarity">
    <text evidence="2">Belongs to the glycosyl hydrolase 30 family.</text>
</comment>
<dbReference type="InterPro" id="IPR013780">
    <property type="entry name" value="Glyco_hydro_b"/>
</dbReference>
<dbReference type="EC" id="3.2.1.75" evidence="9"/>
<dbReference type="SFLD" id="SFLDG01206">
    <property type="entry name" value="Xi.1"/>
    <property type="match status" value="1"/>
</dbReference>
<keyword evidence="12" id="KW-1185">Reference proteome</keyword>
<keyword evidence="5" id="KW-0732">Signal</keyword>
<dbReference type="PANTHER" id="PTHR32419">
    <property type="entry name" value="GLUTATHIONYL-HYDROQUINONE REDUCTASE"/>
    <property type="match status" value="1"/>
</dbReference>
<dbReference type="Gene3D" id="2.60.40.1180">
    <property type="entry name" value="Golgi alpha-mannosidase II"/>
    <property type="match status" value="1"/>
</dbReference>
<dbReference type="Pfam" id="PF17189">
    <property type="entry name" value="Glyco_hydro_30C"/>
    <property type="match status" value="1"/>
</dbReference>
<protein>
    <recommendedName>
        <fullName evidence="9">glucan endo-1,6-beta-glucosidase</fullName>
        <ecNumber evidence="9">3.2.1.75</ecNumber>
    </recommendedName>
</protein>
<name>A0A194VNG1_CYTMA</name>
<dbReference type="CDD" id="cd03190">
    <property type="entry name" value="GST_C_Omega_like"/>
    <property type="match status" value="1"/>
</dbReference>